<dbReference type="PANTHER" id="PTHR47289:SF3">
    <property type="entry name" value="OS01G0112300 PROTEIN"/>
    <property type="match status" value="1"/>
</dbReference>
<sequence>MAPLANVAIMVGSGIAGSILTTYTKVGDVLSGGLEFVKKHGEGGGGAKSSSGQDTAQLMSQVNILREEIQSLTVRPAMVVTSAAKSGSGACTVTAVVVAGVVGYAYIKWKGWKLSDMMFVTKRGLSEACNVVGSQLDQVSDAVVVTKKHLAGRIDLVDSSLDENKQIIEGTRDQVAVINMDLSAFQEDLQSVNLVVQTLESKMGRLESSQDQTVDGIHHLCEFTRKLEPAKNGNVGQVPSSIPASIGSSSERIVRATCLPRPAPRLALEEIPLVAESPRAESPQVSSAAESSRAEVLQEQKGVGSRTWSTSSEGSSHVMSSSTEASMNTAKPTSSSRFSGLRLPGLSFLGASSTLS</sequence>
<protein>
    <recommendedName>
        <fullName evidence="2">DUF1664 domain-containing protein</fullName>
    </recommendedName>
</protein>
<reference evidence="3" key="2">
    <citation type="submission" date="2015-07" db="EMBL/GenBank/DDBJ databases">
        <authorList>
            <person name="Noorani M."/>
        </authorList>
    </citation>
    <scope>NUCLEOTIDE SEQUENCE</scope>
    <source>
        <strain evidence="3">Yugu1</strain>
    </source>
</reference>
<reference evidence="3" key="1">
    <citation type="journal article" date="2012" name="Nat. Biotechnol.">
        <title>Reference genome sequence of the model plant Setaria.</title>
        <authorList>
            <person name="Bennetzen J.L."/>
            <person name="Schmutz J."/>
            <person name="Wang H."/>
            <person name="Percifield R."/>
            <person name="Hawkins J."/>
            <person name="Pontaroli A.C."/>
            <person name="Estep M."/>
            <person name="Feng L."/>
            <person name="Vaughn J.N."/>
            <person name="Grimwood J."/>
            <person name="Jenkins J."/>
            <person name="Barry K."/>
            <person name="Lindquist E."/>
            <person name="Hellsten U."/>
            <person name="Deshpande S."/>
            <person name="Wang X."/>
            <person name="Wu X."/>
            <person name="Mitros T."/>
            <person name="Triplett J."/>
            <person name="Yang X."/>
            <person name="Ye C.Y."/>
            <person name="Mauro-Herrera M."/>
            <person name="Wang L."/>
            <person name="Li P."/>
            <person name="Sharma M."/>
            <person name="Sharma R."/>
            <person name="Ronald P.C."/>
            <person name="Panaud O."/>
            <person name="Kellogg E.A."/>
            <person name="Brutnell T.P."/>
            <person name="Doust A.N."/>
            <person name="Tuskan G.A."/>
            <person name="Rokhsar D."/>
            <person name="Devos K.M."/>
        </authorList>
    </citation>
    <scope>NUCLEOTIDE SEQUENCE [LARGE SCALE GENOMIC DNA]</scope>
    <source>
        <strain evidence="3">Yugu1</strain>
    </source>
</reference>
<gene>
    <name evidence="3" type="ORF">SETIT_3G072300v2</name>
</gene>
<feature type="region of interest" description="Disordered" evidence="1">
    <location>
        <begin position="277"/>
        <end position="339"/>
    </location>
</feature>
<evidence type="ECO:0000256" key="1">
    <source>
        <dbReference type="SAM" id="MobiDB-lite"/>
    </source>
</evidence>
<feature type="compositionally biased region" description="Low complexity" evidence="1">
    <location>
        <begin position="304"/>
        <end position="322"/>
    </location>
</feature>
<dbReference type="AlphaFoldDB" id="A0A368QCB0"/>
<accession>A0A368QCB0</accession>
<dbReference type="OrthoDB" id="544175at2759"/>
<evidence type="ECO:0000259" key="2">
    <source>
        <dbReference type="Pfam" id="PF07889"/>
    </source>
</evidence>
<dbReference type="InterPro" id="IPR012458">
    <property type="entry name" value="DUF1664"/>
</dbReference>
<dbReference type="STRING" id="4555.A0A368QCB0"/>
<evidence type="ECO:0000313" key="3">
    <source>
        <dbReference type="EMBL" id="RCV15627.1"/>
    </source>
</evidence>
<organism evidence="3">
    <name type="scientific">Setaria italica</name>
    <name type="common">Foxtail millet</name>
    <name type="synonym">Panicum italicum</name>
    <dbReference type="NCBI Taxonomy" id="4555"/>
    <lineage>
        <taxon>Eukaryota</taxon>
        <taxon>Viridiplantae</taxon>
        <taxon>Streptophyta</taxon>
        <taxon>Embryophyta</taxon>
        <taxon>Tracheophyta</taxon>
        <taxon>Spermatophyta</taxon>
        <taxon>Magnoliopsida</taxon>
        <taxon>Liliopsida</taxon>
        <taxon>Poales</taxon>
        <taxon>Poaceae</taxon>
        <taxon>PACMAD clade</taxon>
        <taxon>Panicoideae</taxon>
        <taxon>Panicodae</taxon>
        <taxon>Paniceae</taxon>
        <taxon>Cenchrinae</taxon>
        <taxon>Setaria</taxon>
    </lineage>
</organism>
<name>A0A368QCB0_SETIT</name>
<dbReference type="Pfam" id="PF07889">
    <property type="entry name" value="DUF1664"/>
    <property type="match status" value="1"/>
</dbReference>
<feature type="compositionally biased region" description="Polar residues" evidence="1">
    <location>
        <begin position="323"/>
        <end position="338"/>
    </location>
</feature>
<proteinExistence type="predicted"/>
<feature type="domain" description="DUF1664" evidence="2">
    <location>
        <begin position="88"/>
        <end position="210"/>
    </location>
</feature>
<dbReference type="PANTHER" id="PTHR47289">
    <property type="entry name" value="TRANSCRIPTION FACTOR, PUTATIVE (DUF1664)-RELATED"/>
    <property type="match status" value="1"/>
</dbReference>
<dbReference type="EMBL" id="CM003530">
    <property type="protein sequence ID" value="RCV15627.1"/>
    <property type="molecule type" value="Genomic_DNA"/>
</dbReference>